<dbReference type="EC" id="3.1.1.85" evidence="5"/>
<dbReference type="Proteomes" id="UP000004374">
    <property type="component" value="Unassembled WGS sequence"/>
</dbReference>
<feature type="binding site" evidence="5">
    <location>
        <begin position="79"/>
        <end position="80"/>
    </location>
    <ligand>
        <name>substrate</name>
    </ligand>
</feature>
<dbReference type="UniPathway" id="UPA00078"/>
<dbReference type="InterPro" id="IPR010076">
    <property type="entry name" value="BioH"/>
</dbReference>
<dbReference type="EMBL" id="BAFK01000014">
    <property type="protein sequence ID" value="GAB59518.1"/>
    <property type="molecule type" value="Genomic_DNA"/>
</dbReference>
<dbReference type="OrthoDB" id="9780744at2"/>
<dbReference type="Pfam" id="PF00561">
    <property type="entry name" value="Abhydrolase_1"/>
    <property type="match status" value="1"/>
</dbReference>
<reference evidence="7 8" key="1">
    <citation type="journal article" date="2012" name="J. Bacteriol.">
        <title>Genome Sequence of the Protease-Producing Bacterium Rheinheimera nanhaiensis E407-8T, Isolated from Deep-Sea Sediment of the South China Sea.</title>
        <authorList>
            <person name="Zhang X.-Y."/>
            <person name="Zhang Y.-J."/>
            <person name="Qin Q.-L."/>
            <person name="Xie B.-B."/>
            <person name="Chen X.-L."/>
            <person name="Zhou B.-C."/>
            <person name="Zhang Y.-Z."/>
        </authorList>
    </citation>
    <scope>NUCLEOTIDE SEQUENCE [LARGE SCALE GENOMIC DNA]</scope>
    <source>
        <strain evidence="7 8">E407-8</strain>
    </source>
</reference>
<evidence type="ECO:0000256" key="4">
    <source>
        <dbReference type="ARBA" id="ARBA00022801"/>
    </source>
</evidence>
<name>I1DZP0_9GAMM</name>
<feature type="active site" evidence="5">
    <location>
        <position position="203"/>
    </location>
</feature>
<keyword evidence="1 5" id="KW-0719">Serine esterase</keyword>
<dbReference type="InterPro" id="IPR029058">
    <property type="entry name" value="AB_hydrolase_fold"/>
</dbReference>
<gene>
    <name evidence="5 7" type="primary">bioH</name>
    <name evidence="7" type="ORF">RNAN_2524</name>
</gene>
<dbReference type="GO" id="GO:0016020">
    <property type="term" value="C:membrane"/>
    <property type="evidence" value="ECO:0007669"/>
    <property type="project" value="TreeGrafter"/>
</dbReference>
<comment type="caution">
    <text evidence="7">The sequence shown here is derived from an EMBL/GenBank/DDBJ whole genome shotgun (WGS) entry which is preliminary data.</text>
</comment>
<evidence type="ECO:0000256" key="3">
    <source>
        <dbReference type="ARBA" id="ARBA00022756"/>
    </source>
</evidence>
<keyword evidence="2 5" id="KW-0963">Cytoplasm</keyword>
<evidence type="ECO:0000313" key="7">
    <source>
        <dbReference type="EMBL" id="GAB59518.1"/>
    </source>
</evidence>
<feature type="active site" evidence="5">
    <location>
        <position position="231"/>
    </location>
</feature>
<comment type="subcellular location">
    <subcellularLocation>
        <location evidence="5">Cytoplasm</location>
    </subcellularLocation>
</comment>
<protein>
    <recommendedName>
        <fullName evidence="5">Pimeloyl-[acyl-carrier protein] methyl ester esterase</fullName>
        <ecNumber evidence="5">3.1.1.85</ecNumber>
    </recommendedName>
    <alternativeName>
        <fullName evidence="5">Biotin synthesis protein BioH</fullName>
    </alternativeName>
    <alternativeName>
        <fullName evidence="5">Carboxylesterase BioH</fullName>
    </alternativeName>
</protein>
<proteinExistence type="inferred from homology"/>
<keyword evidence="8" id="KW-1185">Reference proteome</keyword>
<comment type="catalytic activity">
    <reaction evidence="5">
        <text>6-carboxyhexanoyl-[ACP] methyl ester + H2O = 6-carboxyhexanoyl-[ACP] + methanol + H(+)</text>
        <dbReference type="Rhea" id="RHEA:42700"/>
        <dbReference type="Rhea" id="RHEA-COMP:9955"/>
        <dbReference type="Rhea" id="RHEA-COMP:10186"/>
        <dbReference type="ChEBI" id="CHEBI:15377"/>
        <dbReference type="ChEBI" id="CHEBI:15378"/>
        <dbReference type="ChEBI" id="CHEBI:17790"/>
        <dbReference type="ChEBI" id="CHEBI:78846"/>
        <dbReference type="ChEBI" id="CHEBI:82735"/>
        <dbReference type="EC" id="3.1.1.85"/>
    </reaction>
</comment>
<evidence type="ECO:0000256" key="2">
    <source>
        <dbReference type="ARBA" id="ARBA00022490"/>
    </source>
</evidence>
<dbReference type="SUPFAM" id="SSF53474">
    <property type="entry name" value="alpha/beta-Hydrolases"/>
    <property type="match status" value="1"/>
</dbReference>
<dbReference type="GO" id="GO:0005737">
    <property type="term" value="C:cytoplasm"/>
    <property type="evidence" value="ECO:0007669"/>
    <property type="project" value="UniProtKB-SubCell"/>
</dbReference>
<dbReference type="AlphaFoldDB" id="I1DZP0"/>
<accession>I1DZP0</accession>
<comment type="similarity">
    <text evidence="5">Belongs to the AB hydrolase superfamily. Carboxylesterase BioH family.</text>
</comment>
<keyword evidence="4 5" id="KW-0378">Hydrolase</keyword>
<sequence>MAGQMTSDKPGVVLLHGWGVNQGVWQGVRQALAAKVKLTTPDLPGFGLAQHYPQPYSLDAVVTQLSEQIPTGSYVCGWSLGGMLAIALAKRYPQKVAKLGLIGASPCFVAQSDWPGMQLSVLQQFAGALSQNLPLTVERFLAIQALGSRSARDDIKTLKQAIMAYPMPPQDAIAGALELLHCDLRAEFAALSQPVAGFYGRLDSLVPVAVLTQLQQLQPKARFTVAEHASHAPFISHPQLFINWLNNWLGEAG</sequence>
<feature type="binding site" evidence="5">
    <location>
        <position position="18"/>
    </location>
    <ligand>
        <name>substrate</name>
    </ligand>
</feature>
<dbReference type="PANTHER" id="PTHR43798">
    <property type="entry name" value="MONOACYLGLYCEROL LIPASE"/>
    <property type="match status" value="1"/>
</dbReference>
<dbReference type="Gene3D" id="3.40.50.1820">
    <property type="entry name" value="alpha/beta hydrolase"/>
    <property type="match status" value="1"/>
</dbReference>
<dbReference type="HAMAP" id="MF_01260">
    <property type="entry name" value="Carboxylester"/>
    <property type="match status" value="1"/>
</dbReference>
<dbReference type="GO" id="GO:0009102">
    <property type="term" value="P:biotin biosynthetic process"/>
    <property type="evidence" value="ECO:0007669"/>
    <property type="project" value="UniProtKB-UniRule"/>
</dbReference>
<dbReference type="PANTHER" id="PTHR43798:SF31">
    <property type="entry name" value="AB HYDROLASE SUPERFAMILY PROTEIN YCLE"/>
    <property type="match status" value="1"/>
</dbReference>
<comment type="pathway">
    <text evidence="5">Cofactor biosynthesis; biotin biosynthesis.</text>
</comment>
<dbReference type="InterPro" id="IPR000073">
    <property type="entry name" value="AB_hydrolase_1"/>
</dbReference>
<dbReference type="STRING" id="562729.RNAN_2524"/>
<evidence type="ECO:0000259" key="6">
    <source>
        <dbReference type="Pfam" id="PF00561"/>
    </source>
</evidence>
<dbReference type="GO" id="GO:0090499">
    <property type="term" value="F:pimelyl-[acyl-carrier protein] methyl ester esterase activity"/>
    <property type="evidence" value="ECO:0007669"/>
    <property type="project" value="UniProtKB-EC"/>
</dbReference>
<feature type="binding site" evidence="5">
    <location>
        <begin position="140"/>
        <end position="144"/>
    </location>
    <ligand>
        <name>substrate</name>
    </ligand>
</feature>
<keyword evidence="3 5" id="KW-0093">Biotin biosynthesis</keyword>
<comment type="function">
    <text evidence="5">The physiological role of BioH is to remove the methyl group introduced by BioC when the pimeloyl moiety is complete. It allows to synthesize pimeloyl-ACP via the fatty acid synthetic pathway through the hydrolysis of the ester bonds of pimeloyl-ACP esters.</text>
</comment>
<evidence type="ECO:0000313" key="8">
    <source>
        <dbReference type="Proteomes" id="UP000004374"/>
    </source>
</evidence>
<feature type="domain" description="AB hydrolase-1" evidence="6">
    <location>
        <begin position="12"/>
        <end position="238"/>
    </location>
</feature>
<comment type="subunit">
    <text evidence="5">Monomer.</text>
</comment>
<dbReference type="PRINTS" id="PR00111">
    <property type="entry name" value="ABHYDROLASE"/>
</dbReference>
<feature type="active site" description="Nucleophile" evidence="5">
    <location>
        <position position="79"/>
    </location>
</feature>
<dbReference type="NCBIfam" id="TIGR01738">
    <property type="entry name" value="bioH"/>
    <property type="match status" value="1"/>
</dbReference>
<dbReference type="InterPro" id="IPR050266">
    <property type="entry name" value="AB_hydrolase_sf"/>
</dbReference>
<evidence type="ECO:0000256" key="5">
    <source>
        <dbReference type="HAMAP-Rule" id="MF_01260"/>
    </source>
</evidence>
<evidence type="ECO:0000256" key="1">
    <source>
        <dbReference type="ARBA" id="ARBA00022487"/>
    </source>
</evidence>
<feature type="binding site" evidence="5">
    <location>
        <position position="231"/>
    </location>
    <ligand>
        <name>substrate</name>
    </ligand>
</feature>
<organism evidence="7 8">
    <name type="scientific">Rheinheimera nanhaiensis E407-8</name>
    <dbReference type="NCBI Taxonomy" id="562729"/>
    <lineage>
        <taxon>Bacteria</taxon>
        <taxon>Pseudomonadati</taxon>
        <taxon>Pseudomonadota</taxon>
        <taxon>Gammaproteobacteria</taxon>
        <taxon>Chromatiales</taxon>
        <taxon>Chromatiaceae</taxon>
        <taxon>Rheinheimera</taxon>
    </lineage>
</organism>